<dbReference type="InterPro" id="IPR037523">
    <property type="entry name" value="VOC_core"/>
</dbReference>
<dbReference type="Proteomes" id="UP000662873">
    <property type="component" value="Chromosome"/>
</dbReference>
<dbReference type="InterPro" id="IPR052164">
    <property type="entry name" value="Anthracycline_SecMetBiosynth"/>
</dbReference>
<reference evidence="2" key="1">
    <citation type="journal article" name="DNA Res.">
        <title>The physiological potential of anammox bacteria as revealed by their core genome structure.</title>
        <authorList>
            <person name="Okubo T."/>
            <person name="Toyoda A."/>
            <person name="Fukuhara K."/>
            <person name="Uchiyama I."/>
            <person name="Harigaya Y."/>
            <person name="Kuroiwa M."/>
            <person name="Suzuki T."/>
            <person name="Murakami Y."/>
            <person name="Suwa Y."/>
            <person name="Takami H."/>
        </authorList>
    </citation>
    <scope>NUCLEOTIDE SEQUENCE</scope>
    <source>
        <strain evidence="2">317325-2</strain>
    </source>
</reference>
<accession>A0A809SDG1</accession>
<protein>
    <recommendedName>
        <fullName evidence="1">VOC domain-containing protein</fullName>
    </recommendedName>
</protein>
<evidence type="ECO:0000259" key="1">
    <source>
        <dbReference type="PROSITE" id="PS51819"/>
    </source>
</evidence>
<dbReference type="PROSITE" id="PS51819">
    <property type="entry name" value="VOC"/>
    <property type="match status" value="1"/>
</dbReference>
<dbReference type="InterPro" id="IPR029068">
    <property type="entry name" value="Glyas_Bleomycin-R_OHBP_Dase"/>
</dbReference>
<dbReference type="PANTHER" id="PTHR33993">
    <property type="entry name" value="GLYOXALASE-RELATED"/>
    <property type="match status" value="1"/>
</dbReference>
<dbReference type="Pfam" id="PF00903">
    <property type="entry name" value="Glyoxalase"/>
    <property type="match status" value="1"/>
</dbReference>
<feature type="domain" description="VOC" evidence="1">
    <location>
        <begin position="4"/>
        <end position="116"/>
    </location>
</feature>
<dbReference type="AlphaFoldDB" id="A0A809SDG1"/>
<gene>
    <name evidence="2" type="ORF">NPRO_05890</name>
</gene>
<name>A0A809SDG1_9BACT</name>
<dbReference type="EMBL" id="AP021858">
    <property type="protein sequence ID" value="BBO22994.1"/>
    <property type="molecule type" value="Genomic_DNA"/>
</dbReference>
<evidence type="ECO:0000313" key="2">
    <source>
        <dbReference type="EMBL" id="BBO22994.1"/>
    </source>
</evidence>
<dbReference type="KEGG" id="npy:NPRO_05890"/>
<evidence type="ECO:0000313" key="3">
    <source>
        <dbReference type="Proteomes" id="UP000662873"/>
    </source>
</evidence>
<dbReference type="Gene3D" id="3.10.180.10">
    <property type="entry name" value="2,3-Dihydroxybiphenyl 1,2-Dioxygenase, domain 1"/>
    <property type="match status" value="1"/>
</dbReference>
<dbReference type="SUPFAM" id="SSF54593">
    <property type="entry name" value="Glyoxalase/Bleomycin resistance protein/Dihydroxybiphenyl dioxygenase"/>
    <property type="match status" value="1"/>
</dbReference>
<sequence>MIGRVNVVFCFVTDMPRAVSFYRSLMETEPAFESSHWTEFLAGGLRVALHLSSPESTAKSGPTGWVPCFECDDLRLLRERVEAAGVRLEREFHDTPSGAILAFADPDGNPLQAIQLGVQAKDLA</sequence>
<organism evidence="2 3">
    <name type="scientific">Candidatus Nitrosymbiomonas proteolyticus</name>
    <dbReference type="NCBI Taxonomy" id="2608984"/>
    <lineage>
        <taxon>Bacteria</taxon>
        <taxon>Bacillati</taxon>
        <taxon>Armatimonadota</taxon>
        <taxon>Armatimonadota incertae sedis</taxon>
        <taxon>Candidatus Nitrosymbiomonas</taxon>
    </lineage>
</organism>
<dbReference type="InterPro" id="IPR004360">
    <property type="entry name" value="Glyas_Fos-R_dOase_dom"/>
</dbReference>
<proteinExistence type="predicted"/>